<dbReference type="Gene3D" id="2.40.128.20">
    <property type="match status" value="1"/>
</dbReference>
<name>A0A5B8MIJ4_9CHLO</name>
<dbReference type="Proteomes" id="UP000316726">
    <property type="component" value="Chromosome 3"/>
</dbReference>
<organism evidence="3 4">
    <name type="scientific">Chloropicon primus</name>
    <dbReference type="NCBI Taxonomy" id="1764295"/>
    <lineage>
        <taxon>Eukaryota</taxon>
        <taxon>Viridiplantae</taxon>
        <taxon>Chlorophyta</taxon>
        <taxon>Chloropicophyceae</taxon>
        <taxon>Chloropicales</taxon>
        <taxon>Chloropicaceae</taxon>
        <taxon>Chloropicon</taxon>
    </lineage>
</organism>
<accession>A0A5B8MIJ4</accession>
<dbReference type="Gene3D" id="3.50.70.10">
    <property type="match status" value="1"/>
</dbReference>
<evidence type="ECO:0008006" key="5">
    <source>
        <dbReference type="Google" id="ProtNLM"/>
    </source>
</evidence>
<feature type="region of interest" description="Disordered" evidence="2">
    <location>
        <begin position="410"/>
        <end position="433"/>
    </location>
</feature>
<evidence type="ECO:0000313" key="4">
    <source>
        <dbReference type="Proteomes" id="UP000316726"/>
    </source>
</evidence>
<reference evidence="3 4" key="1">
    <citation type="submission" date="2018-07" db="EMBL/GenBank/DDBJ databases">
        <title>The complete nuclear genome of the prasinophyte Chloropicon primus (CCMP1205).</title>
        <authorList>
            <person name="Pombert J.-F."/>
            <person name="Otis C."/>
            <person name="Turmel M."/>
            <person name="Lemieux C."/>
        </authorList>
    </citation>
    <scope>NUCLEOTIDE SEQUENCE [LARGE SCALE GENOMIC DNA]</scope>
    <source>
        <strain evidence="3 4">CCMP1205</strain>
    </source>
</reference>
<evidence type="ECO:0000256" key="1">
    <source>
        <dbReference type="ARBA" id="ARBA00007166"/>
    </source>
</evidence>
<gene>
    <name evidence="3" type="ORF">A3770_03p26290</name>
</gene>
<dbReference type="InterPro" id="IPR012674">
    <property type="entry name" value="Calycin"/>
</dbReference>
<dbReference type="OrthoDB" id="18193at2759"/>
<comment type="similarity">
    <text evidence="1">Belongs to the chalcone isomerase family.</text>
</comment>
<protein>
    <recommendedName>
        <fullName evidence="5">Chalcone isomerase domain-containing protein</fullName>
    </recommendedName>
</protein>
<dbReference type="InterPro" id="IPR036298">
    <property type="entry name" value="Chalcone_isomerase_sf"/>
</dbReference>
<feature type="region of interest" description="Disordered" evidence="2">
    <location>
        <begin position="14"/>
        <end position="68"/>
    </location>
</feature>
<dbReference type="EMBL" id="CP031036">
    <property type="protein sequence ID" value="QDZ20111.1"/>
    <property type="molecule type" value="Genomic_DNA"/>
</dbReference>
<dbReference type="PANTHER" id="PTHR47589:SF5">
    <property type="entry name" value="CHALCONE ISOMERASE DOMAIN-CONTAINING PROTEIN"/>
    <property type="match status" value="1"/>
</dbReference>
<proteinExistence type="inferred from homology"/>
<feature type="compositionally biased region" description="Low complexity" evidence="2">
    <location>
        <begin position="45"/>
        <end position="60"/>
    </location>
</feature>
<dbReference type="SUPFAM" id="SSF54626">
    <property type="entry name" value="Chalcone isomerase"/>
    <property type="match status" value="1"/>
</dbReference>
<dbReference type="InterPro" id="IPR016089">
    <property type="entry name" value="Chalcone_isomerase_bundle_sf"/>
</dbReference>
<dbReference type="AlphaFoldDB" id="A0A5B8MIJ4"/>
<keyword evidence="4" id="KW-1185">Reference proteome</keyword>
<feature type="compositionally biased region" description="Low complexity" evidence="2">
    <location>
        <begin position="410"/>
        <end position="421"/>
    </location>
</feature>
<dbReference type="SUPFAM" id="SSF50814">
    <property type="entry name" value="Lipocalins"/>
    <property type="match status" value="1"/>
</dbReference>
<dbReference type="InterPro" id="IPR044228">
    <property type="entry name" value="FAP1"/>
</dbReference>
<evidence type="ECO:0000313" key="3">
    <source>
        <dbReference type="EMBL" id="QDZ20111.1"/>
    </source>
</evidence>
<sequence length="564" mass="61075">MGVVLSCLPCIAPSAEGNSSPPADAAGAPQQTMVKGGDSSDPLPTSRTSRSVAASSRSRSGGVGLLAPEPAFEGSPRFAKTTDQVVVGLKEEGDFVSSLEGVLRNKQMTTLTVFTSTVVGGAVGLGTMSGLLGSVAYMVFLAVQLVCAALSRMTKERSAPRRGPPVLPAPVEEVRSEPVAETLESGVARTALPKEWVLEPRTKHKYSQVMDEHDGYPEELELLSGLGIRPKRVIALTIDVYAVGMYVNAPQFKAAFGAKYGALSEAAFAQRSEELLEDIITSTERVGRTMRLVIQFSGITSRMLISSFDEKLEKPMKSKGAEEEYEALRRGLGSIKLHPGRVILLRMGTDGTLVATSGGETLANCQSHVLCQAVTDIWLGRDSPAPSFREDAKTRMYGTLHSPLLGDAEAAAPAAGSTAKEAQQKGETTELGGTWEVVDAEGVEEFLVTLGISYLVRKIATRLYTQDMKIIEQKGKTVSFTDFRNRRRGSPVTFEEDVVVQRQDKQGKDLEDVSSWEGPHLIVKTTGYKDVLTSNYWRESADTMISETTVKDVTMRRKWKLMDL</sequence>
<dbReference type="GO" id="GO:0016872">
    <property type="term" value="F:intramolecular lyase activity"/>
    <property type="evidence" value="ECO:0007669"/>
    <property type="project" value="InterPro"/>
</dbReference>
<dbReference type="PANTHER" id="PTHR47589">
    <property type="entry name" value="FATTY-ACID-BINDING PROTEIN 1"/>
    <property type="match status" value="1"/>
</dbReference>
<dbReference type="InterPro" id="IPR016088">
    <property type="entry name" value="Chalcone_isomerase_3-sand"/>
</dbReference>
<evidence type="ECO:0000256" key="2">
    <source>
        <dbReference type="SAM" id="MobiDB-lite"/>
    </source>
</evidence>
<dbReference type="Gene3D" id="1.10.890.20">
    <property type="match status" value="1"/>
</dbReference>